<feature type="compositionally biased region" description="Polar residues" evidence="1">
    <location>
        <begin position="140"/>
        <end position="149"/>
    </location>
</feature>
<reference evidence="2" key="1">
    <citation type="journal article" date="2009" name="PLoS Genet.">
        <title>Sequencing, mapping, and analysis of 27,455 maize full-length cDNAs.</title>
        <authorList>
            <person name="Soderlund C."/>
            <person name="Descour A."/>
            <person name="Kudrna D."/>
            <person name="Bomhoff M."/>
            <person name="Boyd L."/>
            <person name="Currie J."/>
            <person name="Angelova A."/>
            <person name="Collura K."/>
            <person name="Wissotski M."/>
            <person name="Ashley E."/>
            <person name="Morrow D."/>
            <person name="Fernandes J."/>
            <person name="Walbot V."/>
            <person name="Yu Y."/>
        </authorList>
    </citation>
    <scope>NUCLEOTIDE SEQUENCE</scope>
    <source>
        <strain evidence="2">B73</strain>
    </source>
</reference>
<protein>
    <submittedName>
        <fullName evidence="2">Uncharacterized protein</fullName>
    </submittedName>
</protein>
<reference evidence="2" key="2">
    <citation type="submission" date="2012-06" db="EMBL/GenBank/DDBJ databases">
        <authorList>
            <person name="Yu Y."/>
            <person name="Currie J."/>
            <person name="Lomeli R."/>
            <person name="Angelova A."/>
            <person name="Collura K."/>
            <person name="Wissotski M."/>
            <person name="Campos D."/>
            <person name="Kudrna D."/>
            <person name="Golser W."/>
            <person name="Ashely E."/>
            <person name="Descour A."/>
            <person name="Fernandes J."/>
            <person name="Soderlund C."/>
            <person name="Walbot V."/>
        </authorList>
    </citation>
    <scope>NUCLEOTIDE SEQUENCE</scope>
    <source>
        <strain evidence="2">B73</strain>
    </source>
</reference>
<dbReference type="EMBL" id="BT087492">
    <property type="protein sequence ID" value="ACR37845.1"/>
    <property type="molecule type" value="mRNA"/>
</dbReference>
<organism evidence="2">
    <name type="scientific">Zea mays</name>
    <name type="common">Maize</name>
    <dbReference type="NCBI Taxonomy" id="4577"/>
    <lineage>
        <taxon>Eukaryota</taxon>
        <taxon>Viridiplantae</taxon>
        <taxon>Streptophyta</taxon>
        <taxon>Embryophyta</taxon>
        <taxon>Tracheophyta</taxon>
        <taxon>Spermatophyta</taxon>
        <taxon>Magnoliopsida</taxon>
        <taxon>Liliopsida</taxon>
        <taxon>Poales</taxon>
        <taxon>Poaceae</taxon>
        <taxon>PACMAD clade</taxon>
        <taxon>Panicoideae</taxon>
        <taxon>Andropogonodae</taxon>
        <taxon>Andropogoneae</taxon>
        <taxon>Tripsacinae</taxon>
        <taxon>Zea</taxon>
    </lineage>
</organism>
<evidence type="ECO:0000313" key="2">
    <source>
        <dbReference type="EMBL" id="ACR37845.1"/>
    </source>
</evidence>
<feature type="region of interest" description="Disordered" evidence="1">
    <location>
        <begin position="86"/>
        <end position="149"/>
    </location>
</feature>
<sequence length="149" mass="16755">MQHKKTWELSSHLYSKDGCIQITSLQEDTHNIYDQKKNLSKPRSKKSYLGSPHCPNEVRISISGRAGRISRRCAWMNRGHRHGCAQCGGTPRAAAFPAAPGRPSWLHTRQRAPRQPPARRPPCRRRAGSGLRRSPRRASAWTSRANGSP</sequence>
<accession>C4J9J5</accession>
<dbReference type="AlphaFoldDB" id="C4J9J5"/>
<name>C4J9J5_MAIZE</name>
<proteinExistence type="evidence at transcript level"/>
<feature type="compositionally biased region" description="Low complexity" evidence="1">
    <location>
        <begin position="91"/>
        <end position="103"/>
    </location>
</feature>
<evidence type="ECO:0000256" key="1">
    <source>
        <dbReference type="SAM" id="MobiDB-lite"/>
    </source>
</evidence>
<feature type="region of interest" description="Disordered" evidence="1">
    <location>
        <begin position="34"/>
        <end position="56"/>
    </location>
</feature>